<evidence type="ECO:0000313" key="2">
    <source>
        <dbReference type="EMBL" id="CAH1221807.1"/>
    </source>
</evidence>
<proteinExistence type="predicted"/>
<organism evidence="2 3">
    <name type="scientific">Paenibacillus plantiphilus</name>
    <dbReference type="NCBI Taxonomy" id="2905650"/>
    <lineage>
        <taxon>Bacteria</taxon>
        <taxon>Bacillati</taxon>
        <taxon>Bacillota</taxon>
        <taxon>Bacilli</taxon>
        <taxon>Bacillales</taxon>
        <taxon>Paenibacillaceae</taxon>
        <taxon>Paenibacillus</taxon>
    </lineage>
</organism>
<dbReference type="RefSeq" id="WP_236345894.1">
    <property type="nucleotide sequence ID" value="NZ_CAKMMF010000037.1"/>
</dbReference>
<feature type="domain" description="Hemerythrin-like" evidence="1">
    <location>
        <begin position="24"/>
        <end position="167"/>
    </location>
</feature>
<keyword evidence="3" id="KW-1185">Reference proteome</keyword>
<dbReference type="InterPro" id="IPR012312">
    <property type="entry name" value="Hemerythrin-like"/>
</dbReference>
<gene>
    <name evidence="2" type="ORF">PAECIP111893_04779</name>
</gene>
<evidence type="ECO:0000313" key="3">
    <source>
        <dbReference type="Proteomes" id="UP000838686"/>
    </source>
</evidence>
<evidence type="ECO:0000259" key="1">
    <source>
        <dbReference type="Pfam" id="PF01814"/>
    </source>
</evidence>
<comment type="caution">
    <text evidence="2">The sequence shown here is derived from an EMBL/GenBank/DDBJ whole genome shotgun (WGS) entry which is preliminary data.</text>
</comment>
<reference evidence="2" key="1">
    <citation type="submission" date="2022-01" db="EMBL/GenBank/DDBJ databases">
        <authorList>
            <person name="Criscuolo A."/>
        </authorList>
    </citation>
    <scope>NUCLEOTIDE SEQUENCE</scope>
    <source>
        <strain evidence="2">CIP111893</strain>
    </source>
</reference>
<dbReference type="Gene3D" id="1.20.120.520">
    <property type="entry name" value="nmb1532 protein domain like"/>
    <property type="match status" value="1"/>
</dbReference>
<protein>
    <recommendedName>
        <fullName evidence="1">Hemerythrin-like domain-containing protein</fullName>
    </recommendedName>
</protein>
<sequence>MHKAMVRRRREELPHPSELIVMLGQLRKEHIELRFMIERIEWAADGVERMVDVLAAANELRELKASIREFMEKLEQHAAWEEETLLPFINEYFRRSYNHRIDDSIWTMEKDHEMGRMYMEQFLRRVSEIDAHPNAGMVAEAVRCLLQGCVLLREHLRIEEQIVFPLAEGMLSGSSGLK</sequence>
<dbReference type="EMBL" id="CAKMMF010000037">
    <property type="protein sequence ID" value="CAH1221807.1"/>
    <property type="molecule type" value="Genomic_DNA"/>
</dbReference>
<name>A0ABN8GY08_9BACL</name>
<dbReference type="Proteomes" id="UP000838686">
    <property type="component" value="Unassembled WGS sequence"/>
</dbReference>
<dbReference type="Pfam" id="PF01814">
    <property type="entry name" value="Hemerythrin"/>
    <property type="match status" value="1"/>
</dbReference>
<accession>A0ABN8GY08</accession>